<proteinExistence type="predicted"/>
<dbReference type="Proteomes" id="UP000887579">
    <property type="component" value="Unplaced"/>
</dbReference>
<name>A0AC34GNZ7_9BILA</name>
<sequence>MISYKLFHSQNPETGKFDVTFKIDGKKLHAHLQHLALISHTFESMLSDRWNTAGASDDGTIPIKDYSFEDFKQLLTFIYSGECNLTMENIFTMVDMAEFYQINVFKNACVEFLSNIQLTLQNIFPWLELANKYSLEGLKESINNYISKALRLEEMFEEAYKWAENRAMEKQKVDESLNMNEAIKKDLSDILPLINFKDMSEDFLLNFVVRKSFFCAGPELSDILDAARDKVYVRVFDINGKMMKGVLDCPDIDKVVDVIKSQKDICSNMYFWETRQEKPTAPSKLTINEKTEWLLVYDIEGDLALRRPAGGNQTDYILAEMVAEDGFHPLKCKIEVYQYHV</sequence>
<evidence type="ECO:0000313" key="1">
    <source>
        <dbReference type="Proteomes" id="UP000887579"/>
    </source>
</evidence>
<protein>
    <submittedName>
        <fullName evidence="2">BTB domain-containing protein</fullName>
    </submittedName>
</protein>
<accession>A0AC34GNZ7</accession>
<evidence type="ECO:0000313" key="2">
    <source>
        <dbReference type="WBParaSite" id="ES5_v2.g580.t1"/>
    </source>
</evidence>
<dbReference type="WBParaSite" id="ES5_v2.g580.t1">
    <property type="protein sequence ID" value="ES5_v2.g580.t1"/>
    <property type="gene ID" value="ES5_v2.g580"/>
</dbReference>
<reference evidence="2" key="1">
    <citation type="submission" date="2022-11" db="UniProtKB">
        <authorList>
            <consortium name="WormBaseParasite"/>
        </authorList>
    </citation>
    <scope>IDENTIFICATION</scope>
</reference>
<organism evidence="1 2">
    <name type="scientific">Panagrolaimus sp. ES5</name>
    <dbReference type="NCBI Taxonomy" id="591445"/>
    <lineage>
        <taxon>Eukaryota</taxon>
        <taxon>Metazoa</taxon>
        <taxon>Ecdysozoa</taxon>
        <taxon>Nematoda</taxon>
        <taxon>Chromadorea</taxon>
        <taxon>Rhabditida</taxon>
        <taxon>Tylenchina</taxon>
        <taxon>Panagrolaimomorpha</taxon>
        <taxon>Panagrolaimoidea</taxon>
        <taxon>Panagrolaimidae</taxon>
        <taxon>Panagrolaimus</taxon>
    </lineage>
</organism>